<dbReference type="AlphaFoldDB" id="A0A5E6MEV8"/>
<proteinExistence type="predicted"/>
<dbReference type="PANTHER" id="PTHR43312:SF1">
    <property type="entry name" value="NADP-DEPENDENT OXIDOREDUCTASE DOMAIN-CONTAINING PROTEIN"/>
    <property type="match status" value="1"/>
</dbReference>
<keyword evidence="3" id="KW-1185">Reference proteome</keyword>
<dbReference type="InterPro" id="IPR053135">
    <property type="entry name" value="AKR2_Oxidoreductase"/>
</dbReference>
<dbReference type="EC" id="1.1.1.-" evidence="2"/>
<dbReference type="InterPro" id="IPR023210">
    <property type="entry name" value="NADP_OxRdtase_dom"/>
</dbReference>
<gene>
    <name evidence="2" type="primary">yhdN</name>
    <name evidence="2" type="ORF">MAMT_02066</name>
</gene>
<dbReference type="Proteomes" id="UP000334923">
    <property type="component" value="Unassembled WGS sequence"/>
</dbReference>
<accession>A0A5E6MEV8</accession>
<evidence type="ECO:0000313" key="3">
    <source>
        <dbReference type="Proteomes" id="UP000334923"/>
    </source>
</evidence>
<dbReference type="SUPFAM" id="SSF51430">
    <property type="entry name" value="NAD(P)-linked oxidoreductase"/>
    <property type="match status" value="1"/>
</dbReference>
<dbReference type="CDD" id="cd19086">
    <property type="entry name" value="AKR_AKR11C1"/>
    <property type="match status" value="1"/>
</dbReference>
<name>A0A5E6MEV8_9BACT</name>
<dbReference type="GO" id="GO:0016491">
    <property type="term" value="F:oxidoreductase activity"/>
    <property type="evidence" value="ECO:0007669"/>
    <property type="project" value="UniProtKB-KW"/>
</dbReference>
<dbReference type="InterPro" id="IPR036812">
    <property type="entry name" value="NAD(P)_OxRdtase_dom_sf"/>
</dbReference>
<dbReference type="PANTHER" id="PTHR43312">
    <property type="entry name" value="D-THREO-ALDOSE 1-DEHYDROGENASE"/>
    <property type="match status" value="1"/>
</dbReference>
<dbReference type="Gene3D" id="3.20.20.100">
    <property type="entry name" value="NADP-dependent oxidoreductase domain"/>
    <property type="match status" value="1"/>
</dbReference>
<evidence type="ECO:0000259" key="1">
    <source>
        <dbReference type="Pfam" id="PF00248"/>
    </source>
</evidence>
<dbReference type="EMBL" id="CABFVA020000116">
    <property type="protein sequence ID" value="VVM08024.1"/>
    <property type="molecule type" value="Genomic_DNA"/>
</dbReference>
<sequence length="366" mass="41702">MFLLYRQRIRCQPFFFYSCRRLLQNGNMKYRLLPETGQKVSEVGFGVWTLSTGWWGEYTEKQALEFLHRARDLGINFFDTADVYGDGYGELLLGKAFGDASEEVVIATKVGYDFSGTSRGRGQRELPQDFSEGFLRKAVDDSLRRLRRETIDNLQLHNIRMEHVEDDALWALLEALRQEGKIRSYGIALGPAIGWLYEGITALRLRRPSVVQHIYNLLEPFPGRPLMDAAPDQNPRFLVRVPHSSGLLEGKYTAETTFPKGDHRNHRPTHWLPNGLKKVEQLRFLEEPGRTLGQAALQWILCEPRILSCLPNIYTMEQLEEFAAAPEAPSLSRVELDRIEQLIAGNFGIEEPPEAYKGTMISAASA</sequence>
<reference evidence="2 3" key="1">
    <citation type="submission" date="2019-09" db="EMBL/GenBank/DDBJ databases">
        <authorList>
            <person name="Cremers G."/>
        </authorList>
    </citation>
    <scope>NUCLEOTIDE SEQUENCE [LARGE SCALE GENOMIC DNA]</scope>
    <source>
        <strain evidence="2">4A</strain>
    </source>
</reference>
<dbReference type="Pfam" id="PF00248">
    <property type="entry name" value="Aldo_ket_red"/>
    <property type="match status" value="1"/>
</dbReference>
<protein>
    <submittedName>
        <fullName evidence="2">General stress protein 69</fullName>
        <ecNumber evidence="2">1.1.1.-</ecNumber>
    </submittedName>
</protein>
<evidence type="ECO:0000313" key="2">
    <source>
        <dbReference type="EMBL" id="VVM08024.1"/>
    </source>
</evidence>
<keyword evidence="2" id="KW-0560">Oxidoreductase</keyword>
<feature type="domain" description="NADP-dependent oxidoreductase" evidence="1">
    <location>
        <begin position="43"/>
        <end position="343"/>
    </location>
</feature>
<organism evidence="2 3">
    <name type="scientific">Methylacidimicrobium tartarophylax</name>
    <dbReference type="NCBI Taxonomy" id="1041768"/>
    <lineage>
        <taxon>Bacteria</taxon>
        <taxon>Pseudomonadati</taxon>
        <taxon>Verrucomicrobiota</taxon>
        <taxon>Methylacidimicrobium</taxon>
    </lineage>
</organism>